<dbReference type="InterPro" id="IPR025166">
    <property type="entry name" value="Integrase_DNA_bind_dom"/>
</dbReference>
<dbReference type="PANTHER" id="PTHR30629">
    <property type="entry name" value="PROPHAGE INTEGRASE"/>
    <property type="match status" value="1"/>
</dbReference>
<protein>
    <submittedName>
        <fullName evidence="6">Tyrosine-type recombinase/integrase</fullName>
    </submittedName>
</protein>
<keyword evidence="2" id="KW-0229">DNA integration</keyword>
<dbReference type="RefSeq" id="WP_377240226.1">
    <property type="nucleotide sequence ID" value="NZ_JBHLXP010000001.1"/>
</dbReference>
<dbReference type="Gene3D" id="1.10.443.10">
    <property type="entry name" value="Intergrase catalytic core"/>
    <property type="match status" value="1"/>
</dbReference>
<dbReference type="Gene3D" id="1.10.150.130">
    <property type="match status" value="1"/>
</dbReference>
<evidence type="ECO:0000256" key="2">
    <source>
        <dbReference type="ARBA" id="ARBA00022908"/>
    </source>
</evidence>
<dbReference type="Pfam" id="PF13356">
    <property type="entry name" value="Arm-DNA-bind_3"/>
    <property type="match status" value="1"/>
</dbReference>
<evidence type="ECO:0000313" key="7">
    <source>
        <dbReference type="Proteomes" id="UP001589813"/>
    </source>
</evidence>
<dbReference type="Pfam" id="PF22022">
    <property type="entry name" value="Phage_int_M"/>
    <property type="match status" value="1"/>
</dbReference>
<dbReference type="CDD" id="cd00801">
    <property type="entry name" value="INT_P4_C"/>
    <property type="match status" value="1"/>
</dbReference>
<keyword evidence="3" id="KW-0238">DNA-binding</keyword>
<dbReference type="InterPro" id="IPR013762">
    <property type="entry name" value="Integrase-like_cat_sf"/>
</dbReference>
<evidence type="ECO:0000259" key="5">
    <source>
        <dbReference type="PROSITE" id="PS51898"/>
    </source>
</evidence>
<dbReference type="Proteomes" id="UP001589813">
    <property type="component" value="Unassembled WGS sequence"/>
</dbReference>
<evidence type="ECO:0000313" key="6">
    <source>
        <dbReference type="EMBL" id="MFC0047197.1"/>
    </source>
</evidence>
<keyword evidence="4" id="KW-0233">DNA recombination</keyword>
<dbReference type="EMBL" id="JBHLXP010000001">
    <property type="protein sequence ID" value="MFC0047197.1"/>
    <property type="molecule type" value="Genomic_DNA"/>
</dbReference>
<sequence>MPLSDRSIANAKPKDKAYKLTDELGLYVLVNATGHKAFKYDYRLDGKRGTYTIGSYPRVSLSEAREEHRKARELVARGLVPTAVREEQKSNGKRFSHYFNEWLRTSNSAPSTKADIIQRVNKNLLPYLDAKPIEQWDTRELYDLLMKVSDRTRETALRLAGVLNQIFKQVFVLKLISVNPAAGLSELLPKPDKLTSTNFAHITKPEELSNLLKQIDSPPPKQDFVVTQALKLMPLLFLRPINIRFLKWEYIDFEIKMINLPATELKTRKPLQVPLATQAVAILEHLKPLTGHLEYVFIATRSSSNKPISEATCNNAIKRMINSETNEPYGTGFMTTHGFRHTASTFLNELGFDPDVIELQLAHINRDRIRATYNKAQLMEKRIEMMQKWADYLDELRGKT</sequence>
<dbReference type="InterPro" id="IPR053876">
    <property type="entry name" value="Phage_int_M"/>
</dbReference>
<dbReference type="Gene3D" id="3.30.160.390">
    <property type="entry name" value="Integrase, DNA-binding domain"/>
    <property type="match status" value="1"/>
</dbReference>
<feature type="domain" description="Tyr recombinase" evidence="5">
    <location>
        <begin position="198"/>
        <end position="391"/>
    </location>
</feature>
<comment type="caution">
    <text evidence="6">The sequence shown here is derived from an EMBL/GenBank/DDBJ whole genome shotgun (WGS) entry which is preliminary data.</text>
</comment>
<gene>
    <name evidence="6" type="ORF">ACFFJP_02695</name>
</gene>
<dbReference type="InterPro" id="IPR011010">
    <property type="entry name" value="DNA_brk_join_enz"/>
</dbReference>
<dbReference type="InterPro" id="IPR038488">
    <property type="entry name" value="Integrase_DNA-bd_sf"/>
</dbReference>
<evidence type="ECO:0000256" key="3">
    <source>
        <dbReference type="ARBA" id="ARBA00023125"/>
    </source>
</evidence>
<dbReference type="InterPro" id="IPR050808">
    <property type="entry name" value="Phage_Integrase"/>
</dbReference>
<evidence type="ECO:0000256" key="1">
    <source>
        <dbReference type="ARBA" id="ARBA00008857"/>
    </source>
</evidence>
<keyword evidence="7" id="KW-1185">Reference proteome</keyword>
<dbReference type="InterPro" id="IPR010998">
    <property type="entry name" value="Integrase_recombinase_N"/>
</dbReference>
<dbReference type="PANTHER" id="PTHR30629:SF2">
    <property type="entry name" value="PROPHAGE INTEGRASE INTS-RELATED"/>
    <property type="match status" value="1"/>
</dbReference>
<reference evidence="6 7" key="1">
    <citation type="submission" date="2024-09" db="EMBL/GenBank/DDBJ databases">
        <authorList>
            <person name="Sun Q."/>
            <person name="Mori K."/>
        </authorList>
    </citation>
    <scope>NUCLEOTIDE SEQUENCE [LARGE SCALE GENOMIC DNA]</scope>
    <source>
        <strain evidence="6 7">KCTC 23315</strain>
    </source>
</reference>
<comment type="similarity">
    <text evidence="1">Belongs to the 'phage' integrase family.</text>
</comment>
<dbReference type="Pfam" id="PF00589">
    <property type="entry name" value="Phage_integrase"/>
    <property type="match status" value="1"/>
</dbReference>
<accession>A0ABV6BAV5</accession>
<organism evidence="6 7">
    <name type="scientific">Rheinheimera tilapiae</name>
    <dbReference type="NCBI Taxonomy" id="875043"/>
    <lineage>
        <taxon>Bacteria</taxon>
        <taxon>Pseudomonadati</taxon>
        <taxon>Pseudomonadota</taxon>
        <taxon>Gammaproteobacteria</taxon>
        <taxon>Chromatiales</taxon>
        <taxon>Chromatiaceae</taxon>
        <taxon>Rheinheimera</taxon>
    </lineage>
</organism>
<dbReference type="PROSITE" id="PS51898">
    <property type="entry name" value="TYR_RECOMBINASE"/>
    <property type="match status" value="1"/>
</dbReference>
<dbReference type="SUPFAM" id="SSF56349">
    <property type="entry name" value="DNA breaking-rejoining enzymes"/>
    <property type="match status" value="1"/>
</dbReference>
<evidence type="ECO:0000256" key="4">
    <source>
        <dbReference type="ARBA" id="ARBA00023172"/>
    </source>
</evidence>
<dbReference type="InterPro" id="IPR002104">
    <property type="entry name" value="Integrase_catalytic"/>
</dbReference>
<proteinExistence type="inferred from homology"/>
<name>A0ABV6BAV5_9GAMM</name>